<reference evidence="3 4" key="1">
    <citation type="submission" date="2020-08" db="EMBL/GenBank/DDBJ databases">
        <title>Genomic Encyclopedia of Type Strains, Phase IV (KMG-IV): sequencing the most valuable type-strain genomes for metagenomic binning, comparative biology and taxonomic classification.</title>
        <authorList>
            <person name="Goeker M."/>
        </authorList>
    </citation>
    <scope>NUCLEOTIDE SEQUENCE [LARGE SCALE GENOMIC DNA]</scope>
    <source>
        <strain evidence="3 4">DSM 2461</strain>
    </source>
</reference>
<dbReference type="PROSITE" id="PS50851">
    <property type="entry name" value="CHEW"/>
    <property type="match status" value="1"/>
</dbReference>
<dbReference type="PANTHER" id="PTHR22617">
    <property type="entry name" value="CHEMOTAXIS SENSOR HISTIDINE KINASE-RELATED"/>
    <property type="match status" value="1"/>
</dbReference>
<dbReference type="InterPro" id="IPR036061">
    <property type="entry name" value="CheW-like_dom_sf"/>
</dbReference>
<dbReference type="InterPro" id="IPR039315">
    <property type="entry name" value="CheW"/>
</dbReference>
<dbReference type="EMBL" id="JACHGJ010000008">
    <property type="protein sequence ID" value="MBB6481837.1"/>
    <property type="molecule type" value="Genomic_DNA"/>
</dbReference>
<dbReference type="SUPFAM" id="SSF50341">
    <property type="entry name" value="CheW-like"/>
    <property type="match status" value="1"/>
</dbReference>
<dbReference type="InterPro" id="IPR002545">
    <property type="entry name" value="CheW-lke_dom"/>
</dbReference>
<protein>
    <submittedName>
        <fullName evidence="3">Purine-binding chemotaxis protein CheW</fullName>
    </submittedName>
</protein>
<dbReference type="SMART" id="SM00260">
    <property type="entry name" value="CheW"/>
    <property type="match status" value="1"/>
</dbReference>
<comment type="caution">
    <text evidence="3">The sequence shown here is derived from an EMBL/GenBank/DDBJ whole genome shotgun (WGS) entry which is preliminary data.</text>
</comment>
<gene>
    <name evidence="3" type="ORF">HNR50_003518</name>
</gene>
<dbReference type="GO" id="GO:0006935">
    <property type="term" value="P:chemotaxis"/>
    <property type="evidence" value="ECO:0007669"/>
    <property type="project" value="InterPro"/>
</dbReference>
<evidence type="ECO:0000313" key="4">
    <source>
        <dbReference type="Proteomes" id="UP000587760"/>
    </source>
</evidence>
<dbReference type="GO" id="GO:0007165">
    <property type="term" value="P:signal transduction"/>
    <property type="evidence" value="ECO:0007669"/>
    <property type="project" value="InterPro"/>
</dbReference>
<dbReference type="Pfam" id="PF01584">
    <property type="entry name" value="CheW"/>
    <property type="match status" value="1"/>
</dbReference>
<organism evidence="3 4">
    <name type="scientific">Spirochaeta isovalerica</name>
    <dbReference type="NCBI Taxonomy" id="150"/>
    <lineage>
        <taxon>Bacteria</taxon>
        <taxon>Pseudomonadati</taxon>
        <taxon>Spirochaetota</taxon>
        <taxon>Spirochaetia</taxon>
        <taxon>Spirochaetales</taxon>
        <taxon>Spirochaetaceae</taxon>
        <taxon>Spirochaeta</taxon>
    </lineage>
</organism>
<evidence type="ECO:0000313" key="3">
    <source>
        <dbReference type="EMBL" id="MBB6481837.1"/>
    </source>
</evidence>
<sequence length="183" mass="20980">MEERKRRPLSEMDTGSSGLLDRIEKAKNRDQTEEEALDVVISKYMIITIGSRKYALYAEEVREIVGNVPIFYVPFTPPYIRGFINRHGEPYTVLDLQVIFDRESLDSSTFLILGREDDQLALLISEVIEIVKLPDSELHRITSTVDEEHFFMGSISPQEDGNEIFVLNLDNTLKKLENDLASL</sequence>
<dbReference type="Gene3D" id="2.30.30.40">
    <property type="entry name" value="SH3 Domains"/>
    <property type="match status" value="1"/>
</dbReference>
<dbReference type="GO" id="GO:0005829">
    <property type="term" value="C:cytosol"/>
    <property type="evidence" value="ECO:0007669"/>
    <property type="project" value="TreeGrafter"/>
</dbReference>
<evidence type="ECO:0000256" key="1">
    <source>
        <dbReference type="SAM" id="MobiDB-lite"/>
    </source>
</evidence>
<dbReference type="Gene3D" id="2.40.50.180">
    <property type="entry name" value="CheA-289, Domain 4"/>
    <property type="match status" value="1"/>
</dbReference>
<dbReference type="Proteomes" id="UP000587760">
    <property type="component" value="Unassembled WGS sequence"/>
</dbReference>
<dbReference type="AlphaFoldDB" id="A0A841RF44"/>
<dbReference type="RefSeq" id="WP_184748074.1">
    <property type="nucleotide sequence ID" value="NZ_JACHGJ010000008.1"/>
</dbReference>
<proteinExistence type="predicted"/>
<feature type="region of interest" description="Disordered" evidence="1">
    <location>
        <begin position="1"/>
        <end position="27"/>
    </location>
</feature>
<evidence type="ECO:0000259" key="2">
    <source>
        <dbReference type="PROSITE" id="PS50851"/>
    </source>
</evidence>
<feature type="domain" description="CheW-like" evidence="2">
    <location>
        <begin position="41"/>
        <end position="178"/>
    </location>
</feature>
<name>A0A841RF44_9SPIO</name>
<feature type="compositionally biased region" description="Basic and acidic residues" evidence="1">
    <location>
        <begin position="1"/>
        <end position="10"/>
    </location>
</feature>
<accession>A0A841RF44</accession>
<dbReference type="PANTHER" id="PTHR22617:SF23">
    <property type="entry name" value="CHEMOTAXIS PROTEIN CHEW"/>
    <property type="match status" value="1"/>
</dbReference>
<keyword evidence="4" id="KW-1185">Reference proteome</keyword>